<evidence type="ECO:0000256" key="1">
    <source>
        <dbReference type="SAM" id="MobiDB-lite"/>
    </source>
</evidence>
<name>A0ABT4LXH2_9PROT</name>
<dbReference type="Gene3D" id="1.20.5.320">
    <property type="entry name" value="6-Phosphogluconate Dehydrogenase, domain 3"/>
    <property type="match status" value="1"/>
</dbReference>
<protein>
    <recommendedName>
        <fullName evidence="4">Trimeric autotransporter adhesin YadA-like C-terminal membrane anchor domain-containing protein</fullName>
    </recommendedName>
</protein>
<proteinExistence type="predicted"/>
<reference evidence="2" key="1">
    <citation type="submission" date="2022-12" db="EMBL/GenBank/DDBJ databases">
        <title>Bacterial isolates from different developmental stages of Nematostella vectensis.</title>
        <authorList>
            <person name="Fraune S."/>
        </authorList>
    </citation>
    <scope>NUCLEOTIDE SEQUENCE</scope>
    <source>
        <strain evidence="2">G21632-S1</strain>
    </source>
</reference>
<feature type="compositionally biased region" description="Pro residues" evidence="1">
    <location>
        <begin position="70"/>
        <end position="82"/>
    </location>
</feature>
<accession>A0ABT4LXH2</accession>
<dbReference type="Proteomes" id="UP001083770">
    <property type="component" value="Unassembled WGS sequence"/>
</dbReference>
<feature type="compositionally biased region" description="Low complexity" evidence="1">
    <location>
        <begin position="44"/>
        <end position="65"/>
    </location>
</feature>
<keyword evidence="3" id="KW-1185">Reference proteome</keyword>
<evidence type="ECO:0000313" key="3">
    <source>
        <dbReference type="Proteomes" id="UP001083770"/>
    </source>
</evidence>
<organism evidence="2 3">
    <name type="scientific">Henriciella marina</name>
    <dbReference type="NCBI Taxonomy" id="453851"/>
    <lineage>
        <taxon>Bacteria</taxon>
        <taxon>Pseudomonadati</taxon>
        <taxon>Pseudomonadota</taxon>
        <taxon>Alphaproteobacteria</taxon>
        <taxon>Hyphomonadales</taxon>
        <taxon>Hyphomonadaceae</taxon>
        <taxon>Henriciella</taxon>
    </lineage>
</organism>
<dbReference type="RefSeq" id="WP_269402882.1">
    <property type="nucleotide sequence ID" value="NZ_JAPWGW010000004.1"/>
</dbReference>
<dbReference type="PANTHER" id="PTHR24637">
    <property type="entry name" value="COLLAGEN"/>
    <property type="match status" value="1"/>
</dbReference>
<sequence length="291" mass="28666">MPGAQGKAGPQGPAGADGVAGPQGPAGATGTDGADGKDGEDGEAGPQGPAGPAGADGAQGEQGPAGPAGPAGPPGPPGPPGSDPEMVETVTTIVNEVTIIQSTLGDVDDLDVFDESETARSAAVSTSAQSYTVQVGGTGNAIRSGPSAAQPRAETGPVASQRTIVGAINMNTASINQNEDAIQLNAASIDANSLRINSLESQYVLLNDSVRASTRRIKEVEGGLAAVSSMPDLYLEKGESMSVAAAIGGYDDNIGFGTAISVRANQNVTFGVVAAHSNGHSAGKLQGRIGW</sequence>
<feature type="region of interest" description="Disordered" evidence="1">
    <location>
        <begin position="1"/>
        <end position="86"/>
    </location>
</feature>
<evidence type="ECO:0000313" key="2">
    <source>
        <dbReference type="EMBL" id="MCZ4298817.1"/>
    </source>
</evidence>
<comment type="caution">
    <text evidence="2">The sequence shown here is derived from an EMBL/GenBank/DDBJ whole genome shotgun (WGS) entry which is preliminary data.</text>
</comment>
<evidence type="ECO:0008006" key="4">
    <source>
        <dbReference type="Google" id="ProtNLM"/>
    </source>
</evidence>
<dbReference type="PANTHER" id="PTHR24637:SF421">
    <property type="entry name" value="CUTICLE COLLAGEN DPY-2"/>
    <property type="match status" value="1"/>
</dbReference>
<dbReference type="Gene3D" id="3.30.1300.30">
    <property type="entry name" value="GSPII I/J protein-like"/>
    <property type="match status" value="1"/>
</dbReference>
<gene>
    <name evidence="2" type="ORF">O4G74_12180</name>
</gene>
<dbReference type="EMBL" id="JAPWGW010000004">
    <property type="protein sequence ID" value="MCZ4298817.1"/>
    <property type="molecule type" value="Genomic_DNA"/>
</dbReference>
<dbReference type="InterPro" id="IPR008160">
    <property type="entry name" value="Collagen"/>
</dbReference>
<feature type="compositionally biased region" description="Low complexity" evidence="1">
    <location>
        <begin position="1"/>
        <end position="32"/>
    </location>
</feature>
<dbReference type="Pfam" id="PF01391">
    <property type="entry name" value="Collagen"/>
    <property type="match status" value="1"/>
</dbReference>